<gene>
    <name evidence="2" type="ORF">AVDCRST_MAG23-1710</name>
</gene>
<proteinExistence type="predicted"/>
<name>A0A6J4U490_9SPHN</name>
<sequence length="67" mass="7488">GRQGPSAPRERRSAPQRDPGGSRRRKGKGRGGAPSRLARPDRRQPRRRALSLRRPGTWPWGQGTPKV</sequence>
<feature type="non-terminal residue" evidence="2">
    <location>
        <position position="1"/>
    </location>
</feature>
<protein>
    <submittedName>
        <fullName evidence="2">Uncharacterized protein</fullName>
    </submittedName>
</protein>
<dbReference type="AlphaFoldDB" id="A0A6J4U490"/>
<evidence type="ECO:0000256" key="1">
    <source>
        <dbReference type="SAM" id="MobiDB-lite"/>
    </source>
</evidence>
<feature type="region of interest" description="Disordered" evidence="1">
    <location>
        <begin position="1"/>
        <end position="67"/>
    </location>
</feature>
<accession>A0A6J4U490</accession>
<organism evidence="2">
    <name type="scientific">uncultured Sphingosinicella sp</name>
    <dbReference type="NCBI Taxonomy" id="478748"/>
    <lineage>
        <taxon>Bacteria</taxon>
        <taxon>Pseudomonadati</taxon>
        <taxon>Pseudomonadota</taxon>
        <taxon>Alphaproteobacteria</taxon>
        <taxon>Sphingomonadales</taxon>
        <taxon>Sphingosinicellaceae</taxon>
        <taxon>Sphingosinicella</taxon>
        <taxon>environmental samples</taxon>
    </lineage>
</organism>
<feature type="non-terminal residue" evidence="2">
    <location>
        <position position="67"/>
    </location>
</feature>
<dbReference type="EMBL" id="CADCWD010000061">
    <property type="protein sequence ID" value="CAA9538805.1"/>
    <property type="molecule type" value="Genomic_DNA"/>
</dbReference>
<evidence type="ECO:0000313" key="2">
    <source>
        <dbReference type="EMBL" id="CAA9538805.1"/>
    </source>
</evidence>
<reference evidence="2" key="1">
    <citation type="submission" date="2020-02" db="EMBL/GenBank/DDBJ databases">
        <authorList>
            <person name="Meier V. D."/>
        </authorList>
    </citation>
    <scope>NUCLEOTIDE SEQUENCE</scope>
    <source>
        <strain evidence="2">AVDCRST_MAG23</strain>
    </source>
</reference>